<evidence type="ECO:0000256" key="2">
    <source>
        <dbReference type="ARBA" id="ARBA00022723"/>
    </source>
</evidence>
<evidence type="ECO:0000313" key="12">
    <source>
        <dbReference type="Proteomes" id="UP001329430"/>
    </source>
</evidence>
<proteinExistence type="predicted"/>
<dbReference type="SUPFAM" id="SSF57716">
    <property type="entry name" value="Glucocorticoid receptor-like (DNA-binding domain)"/>
    <property type="match status" value="1"/>
</dbReference>
<dbReference type="FunFam" id="3.30.160.60:FF:000065">
    <property type="entry name" value="B-cell CLL/lymphoma 6, member B"/>
    <property type="match status" value="1"/>
</dbReference>
<protein>
    <submittedName>
        <fullName evidence="11">Uncharacterized protein</fullName>
    </submittedName>
</protein>
<dbReference type="FunFam" id="3.30.160.60:FF:000086">
    <property type="entry name" value="transcription factor E4F1 isoform X1"/>
    <property type="match status" value="1"/>
</dbReference>
<keyword evidence="12" id="KW-1185">Reference proteome</keyword>
<sequence length="346" mass="40132">MQDYFSVLNCFCRTCMRIPNNLIPLSNDPMLPQKIAAISSVMIDQNDQLPKKICEECLKNINLFYNFRTVIINNDTDLKQRLAAILQTPTENVASPSTSLGTEELSNKNVQQFDEPATVIKPKTKFKRKSRLAKKLNFKNMITYNKKTFECKPCGFVCTEISRWQNHKRTKHYPHGICNICGKSMRTDNLQKHIKSHTEDPITCNQCGKVFKNSESLRSHLLTHTGPELLCVLCGKSYRYRGEYNRHMKRHSLGGQKTVKCPVCGKLFYDRKHIKRHMQTHTGDRPHICEYCQKGFSSTYALKTHIRQHTNEKPYICEHCSMAFRQKVSLVTHIKSKHKHLNVQTL</sequence>
<dbReference type="PROSITE" id="PS50157">
    <property type="entry name" value="ZINC_FINGER_C2H2_2"/>
    <property type="match status" value="5"/>
</dbReference>
<dbReference type="SMART" id="SM00868">
    <property type="entry name" value="zf-AD"/>
    <property type="match status" value="1"/>
</dbReference>
<evidence type="ECO:0000256" key="3">
    <source>
        <dbReference type="ARBA" id="ARBA00022737"/>
    </source>
</evidence>
<dbReference type="EMBL" id="JAVRBK010000005">
    <property type="protein sequence ID" value="KAK5643503.1"/>
    <property type="molecule type" value="Genomic_DNA"/>
</dbReference>
<comment type="subcellular location">
    <subcellularLocation>
        <location evidence="1">Nucleus</location>
    </subcellularLocation>
</comment>
<dbReference type="GO" id="GO:0005634">
    <property type="term" value="C:nucleus"/>
    <property type="evidence" value="ECO:0007669"/>
    <property type="project" value="UniProtKB-SubCell"/>
</dbReference>
<keyword evidence="3" id="KW-0677">Repeat</keyword>
<dbReference type="SMART" id="SM00355">
    <property type="entry name" value="ZnF_C2H2"/>
    <property type="match status" value="7"/>
</dbReference>
<feature type="domain" description="ZAD" evidence="10">
    <location>
        <begin position="10"/>
        <end position="81"/>
    </location>
</feature>
<reference evidence="11 12" key="1">
    <citation type="journal article" date="2024" name="Insects">
        <title>An Improved Chromosome-Level Genome Assembly of the Firefly Pyrocoelia pectoralis.</title>
        <authorList>
            <person name="Fu X."/>
            <person name="Meyer-Rochow V.B."/>
            <person name="Ballantyne L."/>
            <person name="Zhu X."/>
        </authorList>
    </citation>
    <scope>NUCLEOTIDE SEQUENCE [LARGE SCALE GENOMIC DNA]</scope>
    <source>
        <strain evidence="11">XCY_ONT2</strain>
    </source>
</reference>
<dbReference type="Pfam" id="PF07776">
    <property type="entry name" value="zf-AD"/>
    <property type="match status" value="1"/>
</dbReference>
<evidence type="ECO:0000259" key="10">
    <source>
        <dbReference type="PROSITE" id="PS51915"/>
    </source>
</evidence>
<comment type="caution">
    <text evidence="11">The sequence shown here is derived from an EMBL/GenBank/DDBJ whole genome shotgun (WGS) entry which is preliminary data.</text>
</comment>
<evidence type="ECO:0000256" key="5">
    <source>
        <dbReference type="ARBA" id="ARBA00022833"/>
    </source>
</evidence>
<evidence type="ECO:0000256" key="8">
    <source>
        <dbReference type="PROSITE-ProRule" id="PRU01263"/>
    </source>
</evidence>
<keyword evidence="4 7" id="KW-0863">Zinc-finger</keyword>
<feature type="binding site" evidence="8">
    <location>
        <position position="12"/>
    </location>
    <ligand>
        <name>Zn(2+)</name>
        <dbReference type="ChEBI" id="CHEBI:29105"/>
    </ligand>
</feature>
<dbReference type="PROSITE" id="PS00028">
    <property type="entry name" value="ZINC_FINGER_C2H2_1"/>
    <property type="match status" value="6"/>
</dbReference>
<evidence type="ECO:0000256" key="1">
    <source>
        <dbReference type="ARBA" id="ARBA00004123"/>
    </source>
</evidence>
<dbReference type="Proteomes" id="UP001329430">
    <property type="component" value="Chromosome 5"/>
</dbReference>
<organism evidence="11 12">
    <name type="scientific">Pyrocoelia pectoralis</name>
    <dbReference type="NCBI Taxonomy" id="417401"/>
    <lineage>
        <taxon>Eukaryota</taxon>
        <taxon>Metazoa</taxon>
        <taxon>Ecdysozoa</taxon>
        <taxon>Arthropoda</taxon>
        <taxon>Hexapoda</taxon>
        <taxon>Insecta</taxon>
        <taxon>Pterygota</taxon>
        <taxon>Neoptera</taxon>
        <taxon>Endopterygota</taxon>
        <taxon>Coleoptera</taxon>
        <taxon>Polyphaga</taxon>
        <taxon>Elateriformia</taxon>
        <taxon>Elateroidea</taxon>
        <taxon>Lampyridae</taxon>
        <taxon>Lampyrinae</taxon>
        <taxon>Pyrocoelia</taxon>
    </lineage>
</organism>
<dbReference type="FunFam" id="3.30.160.60:FF:002343">
    <property type="entry name" value="Zinc finger protein 33A"/>
    <property type="match status" value="1"/>
</dbReference>
<dbReference type="InterPro" id="IPR036236">
    <property type="entry name" value="Znf_C2H2_sf"/>
</dbReference>
<dbReference type="PANTHER" id="PTHR24394">
    <property type="entry name" value="ZINC FINGER PROTEIN"/>
    <property type="match status" value="1"/>
</dbReference>
<feature type="binding site" evidence="8">
    <location>
        <position position="54"/>
    </location>
    <ligand>
        <name>Zn(2+)</name>
        <dbReference type="ChEBI" id="CHEBI:29105"/>
    </ligand>
</feature>
<dbReference type="Gene3D" id="3.40.1800.20">
    <property type="match status" value="1"/>
</dbReference>
<feature type="domain" description="C2H2-type" evidence="9">
    <location>
        <begin position="229"/>
        <end position="252"/>
    </location>
</feature>
<dbReference type="GO" id="GO:0000981">
    <property type="term" value="F:DNA-binding transcription factor activity, RNA polymerase II-specific"/>
    <property type="evidence" value="ECO:0007669"/>
    <property type="project" value="TreeGrafter"/>
</dbReference>
<evidence type="ECO:0000259" key="9">
    <source>
        <dbReference type="PROSITE" id="PS50157"/>
    </source>
</evidence>
<evidence type="ECO:0000256" key="7">
    <source>
        <dbReference type="PROSITE-ProRule" id="PRU00042"/>
    </source>
</evidence>
<keyword evidence="2 8" id="KW-0479">Metal-binding</keyword>
<dbReference type="Pfam" id="PF13894">
    <property type="entry name" value="zf-C2H2_4"/>
    <property type="match status" value="1"/>
</dbReference>
<evidence type="ECO:0000313" key="11">
    <source>
        <dbReference type="EMBL" id="KAK5643503.1"/>
    </source>
</evidence>
<dbReference type="GO" id="GO:0008270">
    <property type="term" value="F:zinc ion binding"/>
    <property type="evidence" value="ECO:0007669"/>
    <property type="project" value="UniProtKB-UniRule"/>
</dbReference>
<feature type="domain" description="C2H2-type" evidence="9">
    <location>
        <begin position="259"/>
        <end position="286"/>
    </location>
</feature>
<dbReference type="GO" id="GO:0003677">
    <property type="term" value="F:DNA binding"/>
    <property type="evidence" value="ECO:0007669"/>
    <property type="project" value="UniProtKB-KW"/>
</dbReference>
<dbReference type="Pfam" id="PF00096">
    <property type="entry name" value="zf-C2H2"/>
    <property type="match status" value="4"/>
</dbReference>
<evidence type="ECO:0000256" key="6">
    <source>
        <dbReference type="ARBA" id="ARBA00023242"/>
    </source>
</evidence>
<dbReference type="FunFam" id="3.30.160.60:FF:000446">
    <property type="entry name" value="Zinc finger protein"/>
    <property type="match status" value="1"/>
</dbReference>
<dbReference type="InterPro" id="IPR013087">
    <property type="entry name" value="Znf_C2H2_type"/>
</dbReference>
<accession>A0AAN7VDW9</accession>
<dbReference type="InterPro" id="IPR012934">
    <property type="entry name" value="Znf_AD"/>
</dbReference>
<feature type="domain" description="C2H2-type" evidence="9">
    <location>
        <begin position="287"/>
        <end position="314"/>
    </location>
</feature>
<feature type="binding site" evidence="8">
    <location>
        <position position="57"/>
    </location>
    <ligand>
        <name>Zn(2+)</name>
        <dbReference type="ChEBI" id="CHEBI:29105"/>
    </ligand>
</feature>
<feature type="domain" description="C2H2-type" evidence="9">
    <location>
        <begin position="315"/>
        <end position="338"/>
    </location>
</feature>
<dbReference type="PROSITE" id="PS51915">
    <property type="entry name" value="ZAD"/>
    <property type="match status" value="1"/>
</dbReference>
<name>A0AAN7VDW9_9COLE</name>
<keyword evidence="6" id="KW-0539">Nucleus</keyword>
<evidence type="ECO:0000256" key="4">
    <source>
        <dbReference type="ARBA" id="ARBA00022771"/>
    </source>
</evidence>
<feature type="domain" description="C2H2-type" evidence="9">
    <location>
        <begin position="202"/>
        <end position="229"/>
    </location>
</feature>
<gene>
    <name evidence="11" type="ORF">RI129_007348</name>
</gene>
<dbReference type="AlphaFoldDB" id="A0AAN7VDW9"/>
<keyword evidence="5 8" id="KW-0862">Zinc</keyword>
<dbReference type="Gene3D" id="3.30.160.60">
    <property type="entry name" value="Classic Zinc Finger"/>
    <property type="match status" value="5"/>
</dbReference>
<dbReference type="PANTHER" id="PTHR24394:SF29">
    <property type="entry name" value="MYONEURIN"/>
    <property type="match status" value="1"/>
</dbReference>
<feature type="binding site" evidence="8">
    <location>
        <position position="15"/>
    </location>
    <ligand>
        <name>Zn(2+)</name>
        <dbReference type="ChEBI" id="CHEBI:29105"/>
    </ligand>
</feature>
<dbReference type="SUPFAM" id="SSF57667">
    <property type="entry name" value="beta-beta-alpha zinc fingers"/>
    <property type="match status" value="4"/>
</dbReference>